<evidence type="ECO:0000313" key="3">
    <source>
        <dbReference type="Proteomes" id="UP001185092"/>
    </source>
</evidence>
<organism evidence="2 3">
    <name type="scientific">Aureibacter tunicatorum</name>
    <dbReference type="NCBI Taxonomy" id="866807"/>
    <lineage>
        <taxon>Bacteria</taxon>
        <taxon>Pseudomonadati</taxon>
        <taxon>Bacteroidota</taxon>
        <taxon>Cytophagia</taxon>
        <taxon>Cytophagales</taxon>
        <taxon>Persicobacteraceae</taxon>
        <taxon>Aureibacter</taxon>
    </lineage>
</organism>
<dbReference type="EMBL" id="JAVDQD010000011">
    <property type="protein sequence ID" value="MDR6241792.1"/>
    <property type="molecule type" value="Genomic_DNA"/>
</dbReference>
<protein>
    <submittedName>
        <fullName evidence="2">Transcriptional regulator with XRE-family HTH domain</fullName>
    </submittedName>
</protein>
<dbReference type="AlphaFoldDB" id="A0AAE3XSH6"/>
<dbReference type="PROSITE" id="PS50943">
    <property type="entry name" value="HTH_CROC1"/>
    <property type="match status" value="1"/>
</dbReference>
<evidence type="ECO:0000313" key="2">
    <source>
        <dbReference type="EMBL" id="MDR6241792.1"/>
    </source>
</evidence>
<dbReference type="InterPro" id="IPR001387">
    <property type="entry name" value="Cro/C1-type_HTH"/>
</dbReference>
<dbReference type="Proteomes" id="UP001185092">
    <property type="component" value="Unassembled WGS sequence"/>
</dbReference>
<feature type="domain" description="HTH cro/C1-type" evidence="1">
    <location>
        <begin position="2"/>
        <end position="21"/>
    </location>
</feature>
<accession>A0AAE3XSH6</accession>
<gene>
    <name evidence="2" type="ORF">HNQ88_004879</name>
</gene>
<comment type="caution">
    <text evidence="2">The sequence shown here is derived from an EMBL/GenBank/DDBJ whole genome shotgun (WGS) entry which is preliminary data.</text>
</comment>
<reference evidence="2" key="1">
    <citation type="submission" date="2023-07" db="EMBL/GenBank/DDBJ databases">
        <title>Genomic Encyclopedia of Type Strains, Phase IV (KMG-IV): sequencing the most valuable type-strain genomes for metagenomic binning, comparative biology and taxonomic classification.</title>
        <authorList>
            <person name="Goeker M."/>
        </authorList>
    </citation>
    <scope>NUCLEOTIDE SEQUENCE</scope>
    <source>
        <strain evidence="2">DSM 26174</strain>
    </source>
</reference>
<keyword evidence="3" id="KW-1185">Reference proteome</keyword>
<evidence type="ECO:0000259" key="1">
    <source>
        <dbReference type="PROSITE" id="PS50943"/>
    </source>
</evidence>
<name>A0AAE3XSH6_9BACT</name>
<sequence>MPSLETVLKLSKLFGVSVDFLMGEFDKEVVRRIEDIEILDKGTQNHLFFLIDNVIQNYKIRQAFA</sequence>
<proteinExistence type="predicted"/>